<sequence>MGIIIAFLNAPTNPYDYTGNYKASTVCLCKTETAHDHVPENYPMWPEWKRDSLAIGGVCKRFRALVFDQFWLRKAEMDWSIESLLKSESCLKAVTRNKVQILKRRGDCNDRSQRPFLQECAGLFPNLLKIDVVLIYPGLPDYQKTNKPKKSAPNDVIFMYLYAKRSIEPVSVFQPSTALISMPAVSLAIHKVVQSHCTKQERIVQHFIDCAGLGQAQLQLPKLERYHFSFGISETWQVRSEPTFWNEFAERMGKACRVPSKVVNICFSVQLGGDAAKRLNALASAISSWPENVGVVNFVMESEDFWIPVGLKKKFVVKDSGEIELAPGYLPLEEDINSFVQRLEKARPTLQQFNLVVYVDARFRRDGAHRLFEIHHDFQCGKKKPISSSMTAVLQADSGALASPHGDLLIHQAAIDHLHKRCLNEEDDYGHYDSDEDFDPGEWEWDMLEPYEEWTDRDAYAFDYSTDEEEREEWLSNLRATNDLERQEETLEDANSEFDL</sequence>
<dbReference type="Proteomes" id="UP001230649">
    <property type="component" value="Unassembled WGS sequence"/>
</dbReference>
<proteinExistence type="predicted"/>
<keyword evidence="2" id="KW-1185">Reference proteome</keyword>
<organism evidence="1 2">
    <name type="scientific">Naganishia adeliensis</name>
    <dbReference type="NCBI Taxonomy" id="92952"/>
    <lineage>
        <taxon>Eukaryota</taxon>
        <taxon>Fungi</taxon>
        <taxon>Dikarya</taxon>
        <taxon>Basidiomycota</taxon>
        <taxon>Agaricomycotina</taxon>
        <taxon>Tremellomycetes</taxon>
        <taxon>Filobasidiales</taxon>
        <taxon>Filobasidiaceae</taxon>
        <taxon>Naganishia</taxon>
    </lineage>
</organism>
<protein>
    <submittedName>
        <fullName evidence="1">Uncharacterized protein</fullName>
    </submittedName>
</protein>
<dbReference type="EMBL" id="JASBWS010000137">
    <property type="protein sequence ID" value="KAJ9094556.1"/>
    <property type="molecule type" value="Genomic_DNA"/>
</dbReference>
<accession>A0ACC2V7D0</accession>
<evidence type="ECO:0000313" key="1">
    <source>
        <dbReference type="EMBL" id="KAJ9094556.1"/>
    </source>
</evidence>
<evidence type="ECO:0000313" key="2">
    <source>
        <dbReference type="Proteomes" id="UP001230649"/>
    </source>
</evidence>
<gene>
    <name evidence="1" type="ORF">QFC20_006871</name>
</gene>
<name>A0ACC2V7D0_9TREE</name>
<comment type="caution">
    <text evidence="1">The sequence shown here is derived from an EMBL/GenBank/DDBJ whole genome shotgun (WGS) entry which is preliminary data.</text>
</comment>
<reference evidence="1" key="1">
    <citation type="submission" date="2023-04" db="EMBL/GenBank/DDBJ databases">
        <title>Draft Genome sequencing of Naganishia species isolated from polar environments using Oxford Nanopore Technology.</title>
        <authorList>
            <person name="Leo P."/>
            <person name="Venkateswaran K."/>
        </authorList>
    </citation>
    <scope>NUCLEOTIDE SEQUENCE</scope>
    <source>
        <strain evidence="1">MNA-CCFEE 5262</strain>
    </source>
</reference>